<name>A0AAN5IA66_9BILA</name>
<dbReference type="SUPFAM" id="SSF51735">
    <property type="entry name" value="NAD(P)-binding Rossmann-fold domains"/>
    <property type="match status" value="1"/>
</dbReference>
<sequence length="94" mass="10643">RNRDKCAKVRREIVDETGNEQVQCYQCDLSDFDSATSFVSAIYKGKLELNRIDGVVHNAAVIEPKRKVNKDGFETTLATNHLGPFLMTELLLEK</sequence>
<evidence type="ECO:0000256" key="1">
    <source>
        <dbReference type="ARBA" id="ARBA00023002"/>
    </source>
</evidence>
<comment type="caution">
    <text evidence="2">The sequence shown here is derived from an EMBL/GenBank/DDBJ whole genome shotgun (WGS) entry which is preliminary data.</text>
</comment>
<accession>A0AAN5IA66</accession>
<dbReference type="AlphaFoldDB" id="A0AAN5IA66"/>
<dbReference type="Proteomes" id="UP001328107">
    <property type="component" value="Unassembled WGS sequence"/>
</dbReference>
<dbReference type="Pfam" id="PF00106">
    <property type="entry name" value="adh_short"/>
    <property type="match status" value="1"/>
</dbReference>
<gene>
    <name evidence="2" type="ORF">PMAYCL1PPCAC_27389</name>
</gene>
<reference evidence="3" key="1">
    <citation type="submission" date="2022-10" db="EMBL/GenBank/DDBJ databases">
        <title>Genome assembly of Pristionchus species.</title>
        <authorList>
            <person name="Yoshida K."/>
            <person name="Sommer R.J."/>
        </authorList>
    </citation>
    <scope>NUCLEOTIDE SEQUENCE [LARGE SCALE GENOMIC DNA]</scope>
    <source>
        <strain evidence="3">RS5460</strain>
    </source>
</reference>
<keyword evidence="1" id="KW-0560">Oxidoreductase</keyword>
<feature type="non-terminal residue" evidence="2">
    <location>
        <position position="94"/>
    </location>
</feature>
<evidence type="ECO:0000313" key="2">
    <source>
        <dbReference type="EMBL" id="GMR57194.1"/>
    </source>
</evidence>
<dbReference type="GO" id="GO:0016491">
    <property type="term" value="F:oxidoreductase activity"/>
    <property type="evidence" value="ECO:0007669"/>
    <property type="project" value="UniProtKB-KW"/>
</dbReference>
<proteinExistence type="predicted"/>
<organism evidence="2 3">
    <name type="scientific">Pristionchus mayeri</name>
    <dbReference type="NCBI Taxonomy" id="1317129"/>
    <lineage>
        <taxon>Eukaryota</taxon>
        <taxon>Metazoa</taxon>
        <taxon>Ecdysozoa</taxon>
        <taxon>Nematoda</taxon>
        <taxon>Chromadorea</taxon>
        <taxon>Rhabditida</taxon>
        <taxon>Rhabditina</taxon>
        <taxon>Diplogasteromorpha</taxon>
        <taxon>Diplogasteroidea</taxon>
        <taxon>Neodiplogasteridae</taxon>
        <taxon>Pristionchus</taxon>
    </lineage>
</organism>
<evidence type="ECO:0008006" key="4">
    <source>
        <dbReference type="Google" id="ProtNLM"/>
    </source>
</evidence>
<evidence type="ECO:0000313" key="3">
    <source>
        <dbReference type="Proteomes" id="UP001328107"/>
    </source>
</evidence>
<dbReference type="InterPro" id="IPR002347">
    <property type="entry name" value="SDR_fam"/>
</dbReference>
<dbReference type="Gene3D" id="3.40.50.720">
    <property type="entry name" value="NAD(P)-binding Rossmann-like Domain"/>
    <property type="match status" value="1"/>
</dbReference>
<protein>
    <recommendedName>
        <fullName evidence="4">Dehydrogenase</fullName>
    </recommendedName>
</protein>
<dbReference type="PANTHER" id="PTHR43157">
    <property type="entry name" value="PHOSPHATIDYLINOSITOL-GLYCAN BIOSYNTHESIS CLASS F PROTEIN-RELATED"/>
    <property type="match status" value="1"/>
</dbReference>
<feature type="non-terminal residue" evidence="2">
    <location>
        <position position="1"/>
    </location>
</feature>
<dbReference type="EMBL" id="BTRK01000006">
    <property type="protein sequence ID" value="GMR57194.1"/>
    <property type="molecule type" value="Genomic_DNA"/>
</dbReference>
<dbReference type="InterPro" id="IPR036291">
    <property type="entry name" value="NAD(P)-bd_dom_sf"/>
</dbReference>
<dbReference type="PANTHER" id="PTHR43157:SF68">
    <property type="entry name" value="RETINOL DEHYDROGENASE 13"/>
    <property type="match status" value="1"/>
</dbReference>
<keyword evidence="3" id="KW-1185">Reference proteome</keyword>